<dbReference type="InterPro" id="IPR036873">
    <property type="entry name" value="Rhodanese-like_dom_sf"/>
</dbReference>
<name>A0ABW9QWG8_9ACTN</name>
<proteinExistence type="predicted"/>
<organism evidence="4 5">
    <name type="scientific">Acidiferrimicrobium australe</name>
    <dbReference type="NCBI Taxonomy" id="2664430"/>
    <lineage>
        <taxon>Bacteria</taxon>
        <taxon>Bacillati</taxon>
        <taxon>Actinomycetota</taxon>
        <taxon>Acidimicrobiia</taxon>
        <taxon>Acidimicrobiales</taxon>
        <taxon>Acidimicrobiaceae</taxon>
        <taxon>Acidiferrimicrobium</taxon>
    </lineage>
</organism>
<dbReference type="Pfam" id="PF00571">
    <property type="entry name" value="CBS"/>
    <property type="match status" value="2"/>
</dbReference>
<dbReference type="InterPro" id="IPR001763">
    <property type="entry name" value="Rhodanese-like_dom"/>
</dbReference>
<feature type="domain" description="CBS" evidence="3">
    <location>
        <begin position="106"/>
        <end position="162"/>
    </location>
</feature>
<dbReference type="CDD" id="cd02205">
    <property type="entry name" value="CBS_pair_SF"/>
    <property type="match status" value="1"/>
</dbReference>
<sequence length="165" mass="17558">MSPRAACRLESLGFTAVYDYTAGKVDWLAAGRRTEGPGAATLRPGSVARTPVPTCSLDDTVGDARQRAAAVGEDRCVVVTDRGIVVGLLGRDALTGDDRAAARDVMREGPTTIRAHEDLAGLARRMHNRNVAKILVTDPDGRPLGLLHRSDADAAIDSEAKRDDR</sequence>
<dbReference type="SUPFAM" id="SSF52821">
    <property type="entry name" value="Rhodanese/Cell cycle control phosphatase"/>
    <property type="match status" value="1"/>
</dbReference>
<evidence type="ECO:0000313" key="5">
    <source>
        <dbReference type="Proteomes" id="UP000437736"/>
    </source>
</evidence>
<dbReference type="Gene3D" id="3.10.580.10">
    <property type="entry name" value="CBS-domain"/>
    <property type="match status" value="1"/>
</dbReference>
<gene>
    <name evidence="4" type="ORF">GHK86_13360</name>
</gene>
<reference evidence="4 5" key="1">
    <citation type="submission" date="2019-11" db="EMBL/GenBank/DDBJ databases">
        <title>Acidiferrimicrobium australis gen. nov., sp. nov., an acidophilic and obligately heterotrophic, member of the Actinobacteria that catalyses dissimilatory oxido- reduction of iron isolated from metal-rich acidic water in Chile.</title>
        <authorList>
            <person name="Gonzalez D."/>
            <person name="Huber K."/>
            <person name="Hedrich S."/>
            <person name="Rojas-Villalobos C."/>
            <person name="Quatrini R."/>
            <person name="Dinamarca M.A."/>
            <person name="Schwarz A."/>
            <person name="Canales C."/>
            <person name="Nancucheo I."/>
        </authorList>
    </citation>
    <scope>NUCLEOTIDE SEQUENCE [LARGE SCALE GENOMIC DNA]</scope>
    <source>
        <strain evidence="4 5">USS-CCA1</strain>
    </source>
</reference>
<dbReference type="PROSITE" id="PS50206">
    <property type="entry name" value="RHODANESE_3"/>
    <property type="match status" value="1"/>
</dbReference>
<dbReference type="EMBL" id="WJHE01000694">
    <property type="protein sequence ID" value="MST33701.1"/>
    <property type="molecule type" value="Genomic_DNA"/>
</dbReference>
<evidence type="ECO:0000259" key="2">
    <source>
        <dbReference type="PROSITE" id="PS50206"/>
    </source>
</evidence>
<dbReference type="Proteomes" id="UP000437736">
    <property type="component" value="Unassembled WGS sequence"/>
</dbReference>
<dbReference type="SUPFAM" id="SSF54631">
    <property type="entry name" value="CBS-domain pair"/>
    <property type="match status" value="1"/>
</dbReference>
<dbReference type="InterPro" id="IPR000644">
    <property type="entry name" value="CBS_dom"/>
</dbReference>
<feature type="domain" description="Rhodanese" evidence="2">
    <location>
        <begin position="2"/>
        <end position="36"/>
    </location>
</feature>
<dbReference type="InterPro" id="IPR046342">
    <property type="entry name" value="CBS_dom_sf"/>
</dbReference>
<keyword evidence="1" id="KW-0129">CBS domain</keyword>
<evidence type="ECO:0000259" key="3">
    <source>
        <dbReference type="PROSITE" id="PS51371"/>
    </source>
</evidence>
<accession>A0ABW9QWG8</accession>
<keyword evidence="5" id="KW-1185">Reference proteome</keyword>
<protein>
    <submittedName>
        <fullName evidence="4">CBS domain-containing protein</fullName>
    </submittedName>
</protein>
<evidence type="ECO:0000313" key="4">
    <source>
        <dbReference type="EMBL" id="MST33701.1"/>
    </source>
</evidence>
<dbReference type="PROSITE" id="PS51371">
    <property type="entry name" value="CBS"/>
    <property type="match status" value="1"/>
</dbReference>
<comment type="caution">
    <text evidence="4">The sequence shown here is derived from an EMBL/GenBank/DDBJ whole genome shotgun (WGS) entry which is preliminary data.</text>
</comment>
<evidence type="ECO:0000256" key="1">
    <source>
        <dbReference type="PROSITE-ProRule" id="PRU00703"/>
    </source>
</evidence>